<dbReference type="PANTHER" id="PTHR30040">
    <property type="entry name" value="THIAMINE BIOSYNTHESIS LIPOPROTEIN APBE"/>
    <property type="match status" value="1"/>
</dbReference>
<keyword evidence="12" id="KW-0472">Membrane</keyword>
<proteinExistence type="inferred from homology"/>
<dbReference type="SUPFAM" id="SSF143631">
    <property type="entry name" value="ApbE-like"/>
    <property type="match status" value="1"/>
</dbReference>
<dbReference type="InterPro" id="IPR024932">
    <property type="entry name" value="ApbE"/>
</dbReference>
<gene>
    <name evidence="21" type="primary">apbE_3</name>
    <name evidence="21" type="ORF">V22_41100</name>
</gene>
<dbReference type="EC" id="2.7.1.180" evidence="2 18"/>
<dbReference type="AlphaFoldDB" id="A0A517TEP0"/>
<name>A0A517TEP0_9PLAN</name>
<keyword evidence="10 18" id="KW-0274">FAD</keyword>
<evidence type="ECO:0000256" key="10">
    <source>
        <dbReference type="ARBA" id="ARBA00022827"/>
    </source>
</evidence>
<keyword evidence="7 18" id="KW-0808">Transferase</keyword>
<evidence type="ECO:0000256" key="2">
    <source>
        <dbReference type="ARBA" id="ARBA00011955"/>
    </source>
</evidence>
<keyword evidence="14 20" id="KW-0449">Lipoprotein</keyword>
<evidence type="ECO:0000256" key="13">
    <source>
        <dbReference type="ARBA" id="ARBA00023139"/>
    </source>
</evidence>
<dbReference type="GO" id="GO:0016740">
    <property type="term" value="F:transferase activity"/>
    <property type="evidence" value="ECO:0007669"/>
    <property type="project" value="UniProtKB-UniRule"/>
</dbReference>
<evidence type="ECO:0000256" key="8">
    <source>
        <dbReference type="ARBA" id="ARBA00022723"/>
    </source>
</evidence>
<comment type="similarity">
    <text evidence="1 18 20">Belongs to the ApbE family.</text>
</comment>
<dbReference type="GO" id="GO:0005886">
    <property type="term" value="C:plasma membrane"/>
    <property type="evidence" value="ECO:0007669"/>
    <property type="project" value="UniProtKB-SubCell"/>
</dbReference>
<evidence type="ECO:0000256" key="9">
    <source>
        <dbReference type="ARBA" id="ARBA00022729"/>
    </source>
</evidence>
<evidence type="ECO:0000313" key="22">
    <source>
        <dbReference type="Proteomes" id="UP000319976"/>
    </source>
</evidence>
<dbReference type="FunFam" id="3.10.520.10:FF:000001">
    <property type="entry name" value="FAD:protein FMN transferase"/>
    <property type="match status" value="1"/>
</dbReference>
<keyword evidence="13" id="KW-0564">Palmitate</keyword>
<keyword evidence="22" id="KW-1185">Reference proteome</keyword>
<evidence type="ECO:0000256" key="1">
    <source>
        <dbReference type="ARBA" id="ARBA00008282"/>
    </source>
</evidence>
<protein>
    <recommendedName>
        <fullName evidence="3 18">FAD:protein FMN transferase</fullName>
        <ecNumber evidence="2 18">2.7.1.180</ecNumber>
    </recommendedName>
    <alternativeName>
        <fullName evidence="15 18">Flavin transferase</fullName>
    </alternativeName>
</protein>
<keyword evidence="8 18" id="KW-0479">Metal-binding</keyword>
<evidence type="ECO:0000256" key="5">
    <source>
        <dbReference type="ARBA" id="ARBA00022519"/>
    </source>
</evidence>
<comment type="cofactor">
    <cofactor evidence="19">
        <name>Mg(2+)</name>
        <dbReference type="ChEBI" id="CHEBI:18420"/>
    </cofactor>
    <cofactor evidence="19">
        <name>Mn(2+)</name>
        <dbReference type="ChEBI" id="CHEBI:29035"/>
    </cofactor>
    <text evidence="19">Magnesium. Can also use manganese.</text>
</comment>
<dbReference type="Pfam" id="PF02424">
    <property type="entry name" value="ApbE"/>
    <property type="match status" value="1"/>
</dbReference>
<comment type="function">
    <text evidence="20">Flavin transferase that catalyzes the transfer of the FMN moiety of FAD and its covalent binding to the hydroxyl group of a threonine residue in a target flavoprotein.</text>
</comment>
<evidence type="ECO:0000256" key="15">
    <source>
        <dbReference type="ARBA" id="ARBA00031306"/>
    </source>
</evidence>
<evidence type="ECO:0000256" key="11">
    <source>
        <dbReference type="ARBA" id="ARBA00022842"/>
    </source>
</evidence>
<evidence type="ECO:0000313" key="21">
    <source>
        <dbReference type="EMBL" id="QDT66838.1"/>
    </source>
</evidence>
<dbReference type="InterPro" id="IPR003374">
    <property type="entry name" value="ApbE-like_sf"/>
</dbReference>
<dbReference type="PANTHER" id="PTHR30040:SF2">
    <property type="entry name" value="FAD:PROTEIN FMN TRANSFERASE"/>
    <property type="match status" value="1"/>
</dbReference>
<sequence>MRRFIAISTLCICCLATVGCGKDVVKQPTYQVLSGETMGTTYSINVPGVESAEVASVLESLIDQRLEQLNAVLSTWRDDSELSRVNRAVAGETLALHEETVKVLVEADRIHKLSDGAFDITVGPLIQLWGFHNPKRIPVPPDENAIKEAQTIIGMAKLGFSAEMGELIKQEDGVTVDVSALAKGYGVDVIAELLKEQGYENYMVEIGGEVQTLGVNFHGESWRIGVERPIPGFRLIQKVVPLPASSGTAMATSGDYRNFFEHDGKRYSHTLDPRTGKPVTHLLRSVSVIHESCMTADALATAVMVLGPVDGYNLLVEQGIAALLIVEEDGKLVERATPGFPVLPTSEKNNAEGA</sequence>
<evidence type="ECO:0000256" key="16">
    <source>
        <dbReference type="ARBA" id="ARBA00048540"/>
    </source>
</evidence>
<dbReference type="EMBL" id="CP036316">
    <property type="protein sequence ID" value="QDT66838.1"/>
    <property type="molecule type" value="Genomic_DNA"/>
</dbReference>
<keyword evidence="6 18" id="KW-0285">Flavoprotein</keyword>
<dbReference type="Gene3D" id="3.10.520.10">
    <property type="entry name" value="ApbE-like domains"/>
    <property type="match status" value="1"/>
</dbReference>
<comment type="catalytic activity">
    <reaction evidence="16 18 20">
        <text>L-threonyl-[protein] + FAD = FMN-L-threonyl-[protein] + AMP + H(+)</text>
        <dbReference type="Rhea" id="RHEA:36847"/>
        <dbReference type="Rhea" id="RHEA-COMP:11060"/>
        <dbReference type="Rhea" id="RHEA-COMP:11061"/>
        <dbReference type="ChEBI" id="CHEBI:15378"/>
        <dbReference type="ChEBI" id="CHEBI:30013"/>
        <dbReference type="ChEBI" id="CHEBI:57692"/>
        <dbReference type="ChEBI" id="CHEBI:74257"/>
        <dbReference type="ChEBI" id="CHEBI:456215"/>
        <dbReference type="EC" id="2.7.1.180"/>
    </reaction>
</comment>
<dbReference type="RefSeq" id="WP_197439795.1">
    <property type="nucleotide sequence ID" value="NZ_CP036316.1"/>
</dbReference>
<accession>A0A517TEP0</accession>
<evidence type="ECO:0000256" key="14">
    <source>
        <dbReference type="ARBA" id="ARBA00023288"/>
    </source>
</evidence>
<evidence type="ECO:0000256" key="3">
    <source>
        <dbReference type="ARBA" id="ARBA00016337"/>
    </source>
</evidence>
<feature type="binding site" evidence="19">
    <location>
        <position position="301"/>
    </location>
    <ligand>
        <name>Mg(2+)</name>
        <dbReference type="ChEBI" id="CHEBI:18420"/>
    </ligand>
</feature>
<dbReference type="GO" id="GO:0046872">
    <property type="term" value="F:metal ion binding"/>
    <property type="evidence" value="ECO:0007669"/>
    <property type="project" value="UniProtKB-UniRule"/>
</dbReference>
<dbReference type="KEGG" id="chya:V22_41100"/>
<dbReference type="PIRSF" id="PIRSF006268">
    <property type="entry name" value="ApbE"/>
    <property type="match status" value="1"/>
</dbReference>
<dbReference type="Proteomes" id="UP000319976">
    <property type="component" value="Chromosome"/>
</dbReference>
<keyword evidence="9" id="KW-0732">Signal</keyword>
<comment type="subcellular location">
    <subcellularLocation>
        <location evidence="17 20">Cell inner membrane</location>
        <topology evidence="17 20">Lipid-anchor</topology>
        <orientation evidence="17 20">Periplasmic side</orientation>
    </subcellularLocation>
</comment>
<evidence type="ECO:0000256" key="6">
    <source>
        <dbReference type="ARBA" id="ARBA00022630"/>
    </source>
</evidence>
<reference evidence="21 22" key="1">
    <citation type="submission" date="2019-02" db="EMBL/GenBank/DDBJ databases">
        <title>Deep-cultivation of Planctomycetes and their phenomic and genomic characterization uncovers novel biology.</title>
        <authorList>
            <person name="Wiegand S."/>
            <person name="Jogler M."/>
            <person name="Boedeker C."/>
            <person name="Pinto D."/>
            <person name="Vollmers J."/>
            <person name="Rivas-Marin E."/>
            <person name="Kohn T."/>
            <person name="Peeters S.H."/>
            <person name="Heuer A."/>
            <person name="Rast P."/>
            <person name="Oberbeckmann S."/>
            <person name="Bunk B."/>
            <person name="Jeske O."/>
            <person name="Meyerdierks A."/>
            <person name="Storesund J.E."/>
            <person name="Kallscheuer N."/>
            <person name="Luecker S."/>
            <person name="Lage O.M."/>
            <person name="Pohl T."/>
            <person name="Merkel B.J."/>
            <person name="Hornburger P."/>
            <person name="Mueller R.-W."/>
            <person name="Bruemmer F."/>
            <person name="Labrenz M."/>
            <person name="Spormann A.M."/>
            <person name="Op den Camp H."/>
            <person name="Overmann J."/>
            <person name="Amann R."/>
            <person name="Jetten M.S.M."/>
            <person name="Mascher T."/>
            <person name="Medema M.H."/>
            <person name="Devos D.P."/>
            <person name="Kaster A.-K."/>
            <person name="Ovreas L."/>
            <person name="Rohde M."/>
            <person name="Galperin M.Y."/>
            <person name="Jogler C."/>
        </authorList>
    </citation>
    <scope>NUCLEOTIDE SEQUENCE [LARGE SCALE GENOMIC DNA]</scope>
    <source>
        <strain evidence="21 22">V22</strain>
    </source>
</reference>
<organism evidence="21 22">
    <name type="scientific">Calycomorphotria hydatis</name>
    <dbReference type="NCBI Taxonomy" id="2528027"/>
    <lineage>
        <taxon>Bacteria</taxon>
        <taxon>Pseudomonadati</taxon>
        <taxon>Planctomycetota</taxon>
        <taxon>Planctomycetia</taxon>
        <taxon>Planctomycetales</taxon>
        <taxon>Planctomycetaceae</taxon>
        <taxon>Calycomorphotria</taxon>
    </lineage>
</organism>
<keyword evidence="5 20" id="KW-0997">Cell inner membrane</keyword>
<evidence type="ECO:0000256" key="18">
    <source>
        <dbReference type="PIRNR" id="PIRNR006268"/>
    </source>
</evidence>
<evidence type="ECO:0000256" key="17">
    <source>
        <dbReference type="ARBA" id="ARBA00060485"/>
    </source>
</evidence>
<keyword evidence="11 18" id="KW-0460">Magnesium</keyword>
<feature type="binding site" evidence="19">
    <location>
        <position position="180"/>
    </location>
    <ligand>
        <name>Mg(2+)</name>
        <dbReference type="ChEBI" id="CHEBI:18420"/>
    </ligand>
</feature>
<evidence type="ECO:0000256" key="19">
    <source>
        <dbReference type="PIRSR" id="PIRSR006268-2"/>
    </source>
</evidence>
<evidence type="ECO:0000256" key="20">
    <source>
        <dbReference type="RuleBase" id="RU363002"/>
    </source>
</evidence>
<evidence type="ECO:0000256" key="4">
    <source>
        <dbReference type="ARBA" id="ARBA00022475"/>
    </source>
</evidence>
<keyword evidence="4" id="KW-1003">Cell membrane</keyword>
<evidence type="ECO:0000256" key="7">
    <source>
        <dbReference type="ARBA" id="ARBA00022679"/>
    </source>
</evidence>
<dbReference type="PROSITE" id="PS51257">
    <property type="entry name" value="PROKAR_LIPOPROTEIN"/>
    <property type="match status" value="1"/>
</dbReference>
<feature type="binding site" evidence="19">
    <location>
        <position position="297"/>
    </location>
    <ligand>
        <name>Mg(2+)</name>
        <dbReference type="ChEBI" id="CHEBI:18420"/>
    </ligand>
</feature>
<evidence type="ECO:0000256" key="12">
    <source>
        <dbReference type="ARBA" id="ARBA00023136"/>
    </source>
</evidence>